<evidence type="ECO:0000256" key="10">
    <source>
        <dbReference type="ARBA" id="ARBA00023136"/>
    </source>
</evidence>
<keyword evidence="6" id="KW-1133">Transmembrane helix</keyword>
<dbReference type="Pfam" id="PF01222">
    <property type="entry name" value="ERG4_ERG24"/>
    <property type="match status" value="1"/>
</dbReference>
<keyword evidence="7" id="KW-0560">Oxidoreductase</keyword>
<dbReference type="InterPro" id="IPR018083">
    <property type="entry name" value="Sterol_reductase_CS"/>
</dbReference>
<dbReference type="GO" id="GO:0005789">
    <property type="term" value="C:endoplasmic reticulum membrane"/>
    <property type="evidence" value="ECO:0007669"/>
    <property type="project" value="TreeGrafter"/>
</dbReference>
<gene>
    <name evidence="13" type="ORF">CYMTET_51248</name>
</gene>
<comment type="similarity">
    <text evidence="2">Belongs to the ERG4/ERG24 family.</text>
</comment>
<keyword evidence="4" id="KW-0812">Transmembrane</keyword>
<keyword evidence="3" id="KW-0444">Lipid biosynthesis</keyword>
<evidence type="ECO:0000256" key="3">
    <source>
        <dbReference type="ARBA" id="ARBA00022516"/>
    </source>
</evidence>
<proteinExistence type="inferred from homology"/>
<name>A0AAE0ESC2_9CHLO</name>
<keyword evidence="9" id="KW-0443">Lipid metabolism</keyword>
<evidence type="ECO:0000256" key="2">
    <source>
        <dbReference type="ARBA" id="ARBA00005402"/>
    </source>
</evidence>
<dbReference type="PROSITE" id="PS01018">
    <property type="entry name" value="STEROL_REDUCT_2"/>
    <property type="match status" value="1"/>
</dbReference>
<evidence type="ECO:0000256" key="4">
    <source>
        <dbReference type="ARBA" id="ARBA00022692"/>
    </source>
</evidence>
<evidence type="ECO:0000256" key="12">
    <source>
        <dbReference type="ARBA" id="ARBA00023221"/>
    </source>
</evidence>
<accession>A0AAE0ESC2</accession>
<keyword evidence="10" id="KW-0472">Membrane</keyword>
<dbReference type="GO" id="GO:0050613">
    <property type="term" value="F:Delta14-sterol reductase activity"/>
    <property type="evidence" value="ECO:0007669"/>
    <property type="project" value="TreeGrafter"/>
</dbReference>
<sequence>HTPYIPNPCLATIFLVKVIGYIIFRGANGQKDQFRRDPSHPSVAHLKTLKTESGRQLIISGWWGTARHINYFGDWLMGMAWCMPCGANVVGYFYAVYFGILLIHRDGRDGHACKLKYGKDWDKYCSFVKYRIVPGIY</sequence>
<evidence type="ECO:0008006" key="15">
    <source>
        <dbReference type="Google" id="ProtNLM"/>
    </source>
</evidence>
<comment type="subcellular location">
    <subcellularLocation>
        <location evidence="1">Membrane</location>
        <topology evidence="1">Multi-pass membrane protein</topology>
    </subcellularLocation>
</comment>
<dbReference type="AlphaFoldDB" id="A0AAE0ESC2"/>
<evidence type="ECO:0000256" key="9">
    <source>
        <dbReference type="ARBA" id="ARBA00023098"/>
    </source>
</evidence>
<evidence type="ECO:0000256" key="6">
    <source>
        <dbReference type="ARBA" id="ARBA00022989"/>
    </source>
</evidence>
<evidence type="ECO:0000256" key="5">
    <source>
        <dbReference type="ARBA" id="ARBA00022955"/>
    </source>
</evidence>
<keyword evidence="5" id="KW-0752">Steroid biosynthesis</keyword>
<keyword evidence="12" id="KW-0753">Steroid metabolism</keyword>
<evidence type="ECO:0000256" key="8">
    <source>
        <dbReference type="ARBA" id="ARBA00023011"/>
    </source>
</evidence>
<dbReference type="Gene3D" id="1.20.120.1630">
    <property type="match status" value="1"/>
</dbReference>
<protein>
    <recommendedName>
        <fullName evidence="15">7-dehydrocholesterol reductase</fullName>
    </recommendedName>
</protein>
<reference evidence="13 14" key="1">
    <citation type="journal article" date="2015" name="Genome Biol. Evol.">
        <title>Comparative Genomics of a Bacterivorous Green Alga Reveals Evolutionary Causalities and Consequences of Phago-Mixotrophic Mode of Nutrition.</title>
        <authorList>
            <person name="Burns J.A."/>
            <person name="Paasch A."/>
            <person name="Narechania A."/>
            <person name="Kim E."/>
        </authorList>
    </citation>
    <scope>NUCLEOTIDE SEQUENCE [LARGE SCALE GENOMIC DNA]</scope>
    <source>
        <strain evidence="13 14">PLY_AMNH</strain>
    </source>
</reference>
<evidence type="ECO:0000313" key="14">
    <source>
        <dbReference type="Proteomes" id="UP001190700"/>
    </source>
</evidence>
<dbReference type="Proteomes" id="UP001190700">
    <property type="component" value="Unassembled WGS sequence"/>
</dbReference>
<keyword evidence="8" id="KW-0756">Sterol biosynthesis</keyword>
<dbReference type="InterPro" id="IPR001171">
    <property type="entry name" value="ERG24_DHCR-like"/>
</dbReference>
<dbReference type="PANTHER" id="PTHR21257">
    <property type="entry name" value="DELTA(14)-STEROL REDUCTASE"/>
    <property type="match status" value="1"/>
</dbReference>
<dbReference type="GO" id="GO:0016126">
    <property type="term" value="P:sterol biosynthetic process"/>
    <property type="evidence" value="ECO:0007669"/>
    <property type="project" value="UniProtKB-KW"/>
</dbReference>
<organism evidence="13 14">
    <name type="scientific">Cymbomonas tetramitiformis</name>
    <dbReference type="NCBI Taxonomy" id="36881"/>
    <lineage>
        <taxon>Eukaryota</taxon>
        <taxon>Viridiplantae</taxon>
        <taxon>Chlorophyta</taxon>
        <taxon>Pyramimonadophyceae</taxon>
        <taxon>Pyramimonadales</taxon>
        <taxon>Pyramimonadaceae</taxon>
        <taxon>Cymbomonas</taxon>
    </lineage>
</organism>
<comment type="caution">
    <text evidence="13">The sequence shown here is derived from an EMBL/GenBank/DDBJ whole genome shotgun (WGS) entry which is preliminary data.</text>
</comment>
<dbReference type="PANTHER" id="PTHR21257:SF52">
    <property type="entry name" value="DELTA(14)-STEROL REDUCTASE TM7SF2"/>
    <property type="match status" value="1"/>
</dbReference>
<dbReference type="EMBL" id="LGRX02034113">
    <property type="protein sequence ID" value="KAK3238776.1"/>
    <property type="molecule type" value="Genomic_DNA"/>
</dbReference>
<keyword evidence="14" id="KW-1185">Reference proteome</keyword>
<evidence type="ECO:0000256" key="11">
    <source>
        <dbReference type="ARBA" id="ARBA00023166"/>
    </source>
</evidence>
<feature type="non-terminal residue" evidence="13">
    <location>
        <position position="1"/>
    </location>
</feature>
<evidence type="ECO:0000256" key="7">
    <source>
        <dbReference type="ARBA" id="ARBA00023002"/>
    </source>
</evidence>
<evidence type="ECO:0000256" key="1">
    <source>
        <dbReference type="ARBA" id="ARBA00004141"/>
    </source>
</evidence>
<evidence type="ECO:0000313" key="13">
    <source>
        <dbReference type="EMBL" id="KAK3238776.1"/>
    </source>
</evidence>
<keyword evidence="11" id="KW-1207">Sterol metabolism</keyword>